<sequence>MTHGLSVRRIEDLEALEAAGPLWNDLQNSCAHQHVMMDHRWMTSWWRHFGAGKAQHTLVVSSGRTPVGIVPLCIMHGMEVYPLRDPYVMGPDDYKFLPSLRWNRIAPLRRLTFPLNLIAGNIRGQAIFPGGEPHAYAALADYMASISSKWDVATFPGTRGWEQEQSLLVEAASGAGLLPGSRETSRSMLYIDLPATYDDYLQTRSAHFRRHMRQECNKVERTFAHLGKMSIDSFRGSEIEAGMQRLLSLEALSWKVADQKERRLRLTLDNAAKSFFSEVAGRFAQDDNAQIIILRFGETDAAGWFSLERGGVASCILTYRNEQLGAPVGIAPVLQELVQRSISAGLKRLDINGYTRHYLKWAKDHHDYVAPTIFNTRPYSRLLRLADESLMAFKRRNLANQSSIIPESAEASS</sequence>
<dbReference type="Proteomes" id="UP000532010">
    <property type="component" value="Unassembled WGS sequence"/>
</dbReference>
<reference evidence="2 3" key="1">
    <citation type="submission" date="2020-08" db="EMBL/GenBank/DDBJ databases">
        <title>The Agave Microbiome: Exploring the role of microbial communities in plant adaptations to desert environments.</title>
        <authorList>
            <person name="Partida-Martinez L.P."/>
        </authorList>
    </citation>
    <scope>NUCLEOTIDE SEQUENCE [LARGE SCALE GENOMIC DNA]</scope>
    <source>
        <strain evidence="2 3">AT3.9</strain>
    </source>
</reference>
<dbReference type="InterPro" id="IPR038740">
    <property type="entry name" value="BioF2-like_GNAT_dom"/>
</dbReference>
<feature type="domain" description="BioF2-like acetyltransferase" evidence="1">
    <location>
        <begin position="211"/>
        <end position="358"/>
    </location>
</feature>
<organism evidence="2 3">
    <name type="scientific">Microvirga lupini</name>
    <dbReference type="NCBI Taxonomy" id="420324"/>
    <lineage>
        <taxon>Bacteria</taxon>
        <taxon>Pseudomonadati</taxon>
        <taxon>Pseudomonadota</taxon>
        <taxon>Alphaproteobacteria</taxon>
        <taxon>Hyphomicrobiales</taxon>
        <taxon>Methylobacteriaceae</taxon>
        <taxon>Microvirga</taxon>
    </lineage>
</organism>
<name>A0A7W4VQZ6_9HYPH</name>
<dbReference type="EMBL" id="JACHWB010000013">
    <property type="protein sequence ID" value="MBB3021700.1"/>
    <property type="molecule type" value="Genomic_DNA"/>
</dbReference>
<dbReference type="RefSeq" id="WP_183454785.1">
    <property type="nucleotide sequence ID" value="NZ_JACHWB010000013.1"/>
</dbReference>
<gene>
    <name evidence="2" type="ORF">FHR70_004805</name>
</gene>
<keyword evidence="3" id="KW-1185">Reference proteome</keyword>
<evidence type="ECO:0000313" key="3">
    <source>
        <dbReference type="Proteomes" id="UP000532010"/>
    </source>
</evidence>
<proteinExistence type="predicted"/>
<accession>A0A7W4VQZ6</accession>
<evidence type="ECO:0000259" key="1">
    <source>
        <dbReference type="Pfam" id="PF13480"/>
    </source>
</evidence>
<comment type="caution">
    <text evidence="2">The sequence shown here is derived from an EMBL/GenBank/DDBJ whole genome shotgun (WGS) entry which is preliminary data.</text>
</comment>
<protein>
    <recommendedName>
        <fullName evidence="1">BioF2-like acetyltransferase domain-containing protein</fullName>
    </recommendedName>
</protein>
<dbReference type="AlphaFoldDB" id="A0A7W4VQZ6"/>
<dbReference type="Pfam" id="PF13480">
    <property type="entry name" value="Acetyltransf_6"/>
    <property type="match status" value="1"/>
</dbReference>
<evidence type="ECO:0000313" key="2">
    <source>
        <dbReference type="EMBL" id="MBB3021700.1"/>
    </source>
</evidence>